<proteinExistence type="predicted"/>
<dbReference type="InterPro" id="IPR055296">
    <property type="entry name" value="SRL2-like"/>
</dbReference>
<dbReference type="Proteomes" id="UP000886595">
    <property type="component" value="Unassembled WGS sequence"/>
</dbReference>
<keyword evidence="2" id="KW-1185">Reference proteome</keyword>
<evidence type="ECO:0000313" key="1">
    <source>
        <dbReference type="EMBL" id="KAG2244504.1"/>
    </source>
</evidence>
<dbReference type="SUPFAM" id="SSF48371">
    <property type="entry name" value="ARM repeat"/>
    <property type="match status" value="1"/>
</dbReference>
<name>A0A8X7P228_BRACI</name>
<dbReference type="InterPro" id="IPR016024">
    <property type="entry name" value="ARM-type_fold"/>
</dbReference>
<evidence type="ECO:0008006" key="3">
    <source>
        <dbReference type="Google" id="ProtNLM"/>
    </source>
</evidence>
<dbReference type="PANTHER" id="PTHR46087:SF11">
    <property type="entry name" value="PROTEIN SEMI-ROLLED LEAF 2"/>
    <property type="match status" value="1"/>
</dbReference>
<organism evidence="1 2">
    <name type="scientific">Brassica carinata</name>
    <name type="common">Ethiopian mustard</name>
    <name type="synonym">Abyssinian cabbage</name>
    <dbReference type="NCBI Taxonomy" id="52824"/>
    <lineage>
        <taxon>Eukaryota</taxon>
        <taxon>Viridiplantae</taxon>
        <taxon>Streptophyta</taxon>
        <taxon>Embryophyta</taxon>
        <taxon>Tracheophyta</taxon>
        <taxon>Spermatophyta</taxon>
        <taxon>Magnoliopsida</taxon>
        <taxon>eudicotyledons</taxon>
        <taxon>Gunneridae</taxon>
        <taxon>Pentapetalae</taxon>
        <taxon>rosids</taxon>
        <taxon>malvids</taxon>
        <taxon>Brassicales</taxon>
        <taxon>Brassicaceae</taxon>
        <taxon>Brassiceae</taxon>
        <taxon>Brassica</taxon>
    </lineage>
</organism>
<protein>
    <recommendedName>
        <fullName evidence="3">ARM repeat superfamily protein</fullName>
    </recommendedName>
</protein>
<gene>
    <name evidence="1" type="ORF">Bca52824_093666</name>
</gene>
<reference evidence="1 2" key="1">
    <citation type="submission" date="2020-02" db="EMBL/GenBank/DDBJ databases">
        <authorList>
            <person name="Ma Q."/>
            <person name="Huang Y."/>
            <person name="Song X."/>
            <person name="Pei D."/>
        </authorList>
    </citation>
    <scope>NUCLEOTIDE SEQUENCE [LARGE SCALE GENOMIC DNA]</scope>
    <source>
        <strain evidence="1">Sxm20200214</strain>
        <tissue evidence="1">Leaf</tissue>
    </source>
</reference>
<dbReference type="EMBL" id="JAAMPC010000080">
    <property type="protein sequence ID" value="KAG2244504.1"/>
    <property type="molecule type" value="Genomic_DNA"/>
</dbReference>
<dbReference type="AlphaFoldDB" id="A0A8X7P228"/>
<evidence type="ECO:0000313" key="2">
    <source>
        <dbReference type="Proteomes" id="UP000886595"/>
    </source>
</evidence>
<accession>A0A8X7P228</accession>
<sequence>MKFINIVTEAYNNMLFHCKDQIATCQFRAGYTDYSWMPDIDKVHLQSAVSESIWQQCQWTPPNGLAMIVLSEATYLMETSGSQQLVLSSVIRHLDNKHVANDPELKAYIIQVAGCLAKLIIRTSSYLRDISFVNDLCRHLRKSFQAATSGSIGEEELNLNSMLQNSIEDCLQEIAKEIGNTQPLFDMMAVLLEGLPSSGAVSRAAVGSLLILTHAMSTPSMRSQQAFADTLLDALLKAMLHPDVEIRVGAHEMFSEILLLPNSGQSQAGLASVRSSGYLKESRNLRSDTASYGNIFRLLTTGYYLLMDPHMLMQLV</sequence>
<comment type="caution">
    <text evidence="1">The sequence shown here is derived from an EMBL/GenBank/DDBJ whole genome shotgun (WGS) entry which is preliminary data.</text>
</comment>
<dbReference type="OrthoDB" id="19232at2759"/>
<dbReference type="PANTHER" id="PTHR46087">
    <property type="entry name" value="PUTATIVE, EXPRESSED-RELATED"/>
    <property type="match status" value="1"/>
</dbReference>